<feature type="compositionally biased region" description="Basic and acidic residues" evidence="12">
    <location>
        <begin position="561"/>
        <end position="580"/>
    </location>
</feature>
<dbReference type="InterPro" id="IPR018163">
    <property type="entry name" value="Thr/Ala-tRNA-synth_IIc_edit"/>
</dbReference>
<dbReference type="FunFam" id="3.10.20.30:FF:000006">
    <property type="entry name" value="Threonine--tRNA ligase, cytoplasmic"/>
    <property type="match status" value="1"/>
</dbReference>
<dbReference type="SUPFAM" id="SSF55186">
    <property type="entry name" value="ThrRS/AlaRS common domain"/>
    <property type="match status" value="1"/>
</dbReference>
<evidence type="ECO:0000259" key="14">
    <source>
        <dbReference type="PROSITE" id="PS51880"/>
    </source>
</evidence>
<dbReference type="PANTHER" id="PTHR11451:SF46">
    <property type="entry name" value="THREONINE--TRNA LIGASE"/>
    <property type="match status" value="1"/>
</dbReference>
<evidence type="ECO:0000256" key="12">
    <source>
        <dbReference type="SAM" id="MobiDB-lite"/>
    </source>
</evidence>
<dbReference type="InterPro" id="IPR002320">
    <property type="entry name" value="Thr-tRNA-ligase_IIa"/>
</dbReference>
<dbReference type="Pfam" id="PF02824">
    <property type="entry name" value="TGS"/>
    <property type="match status" value="1"/>
</dbReference>
<evidence type="ECO:0000259" key="13">
    <source>
        <dbReference type="PROSITE" id="PS50862"/>
    </source>
</evidence>
<dbReference type="FunFam" id="3.30.980.10:FF:000005">
    <property type="entry name" value="Threonyl-tRNA synthetase, mitochondrial"/>
    <property type="match status" value="1"/>
</dbReference>
<dbReference type="OrthoDB" id="5423599at2759"/>
<dbReference type="Proteomes" id="UP000799537">
    <property type="component" value="Unassembled WGS sequence"/>
</dbReference>
<dbReference type="HAMAP" id="MF_00184">
    <property type="entry name" value="Thr_tRNA_synth"/>
    <property type="match status" value="1"/>
</dbReference>
<evidence type="ECO:0000256" key="11">
    <source>
        <dbReference type="ARBA" id="ARBA00049515"/>
    </source>
</evidence>
<comment type="catalytic activity">
    <reaction evidence="11">
        <text>tRNA(Thr) + L-threonine + ATP = L-threonyl-tRNA(Thr) + AMP + diphosphate + H(+)</text>
        <dbReference type="Rhea" id="RHEA:24624"/>
        <dbReference type="Rhea" id="RHEA-COMP:9670"/>
        <dbReference type="Rhea" id="RHEA-COMP:9704"/>
        <dbReference type="ChEBI" id="CHEBI:15378"/>
        <dbReference type="ChEBI" id="CHEBI:30616"/>
        <dbReference type="ChEBI" id="CHEBI:33019"/>
        <dbReference type="ChEBI" id="CHEBI:57926"/>
        <dbReference type="ChEBI" id="CHEBI:78442"/>
        <dbReference type="ChEBI" id="CHEBI:78534"/>
        <dbReference type="ChEBI" id="CHEBI:456215"/>
        <dbReference type="EC" id="6.1.1.3"/>
    </reaction>
</comment>
<feature type="domain" description="TGS" evidence="14">
    <location>
        <begin position="48"/>
        <end position="110"/>
    </location>
</feature>
<keyword evidence="4" id="KW-0963">Cytoplasm</keyword>
<dbReference type="NCBIfam" id="TIGR00418">
    <property type="entry name" value="thrS"/>
    <property type="match status" value="1"/>
</dbReference>
<dbReference type="CDD" id="cd00860">
    <property type="entry name" value="ThrRS_anticodon"/>
    <property type="match status" value="1"/>
</dbReference>
<evidence type="ECO:0000313" key="15">
    <source>
        <dbReference type="EMBL" id="KAF2170601.1"/>
    </source>
</evidence>
<keyword evidence="6" id="KW-0547">Nucleotide-binding</keyword>
<dbReference type="Gene3D" id="3.30.980.10">
    <property type="entry name" value="Threonyl-trna Synthetase, Chain A, domain 2"/>
    <property type="match status" value="1"/>
</dbReference>
<reference evidence="15" key="1">
    <citation type="journal article" date="2020" name="Stud. Mycol.">
        <title>101 Dothideomycetes genomes: a test case for predicting lifestyles and emergence of pathogens.</title>
        <authorList>
            <person name="Haridas S."/>
            <person name="Albert R."/>
            <person name="Binder M."/>
            <person name="Bloem J."/>
            <person name="Labutti K."/>
            <person name="Salamov A."/>
            <person name="Andreopoulos B."/>
            <person name="Baker S."/>
            <person name="Barry K."/>
            <person name="Bills G."/>
            <person name="Bluhm B."/>
            <person name="Cannon C."/>
            <person name="Castanera R."/>
            <person name="Culley D."/>
            <person name="Daum C."/>
            <person name="Ezra D."/>
            <person name="Gonzalez J."/>
            <person name="Henrissat B."/>
            <person name="Kuo A."/>
            <person name="Liang C."/>
            <person name="Lipzen A."/>
            <person name="Lutzoni F."/>
            <person name="Magnuson J."/>
            <person name="Mondo S."/>
            <person name="Nolan M."/>
            <person name="Ohm R."/>
            <person name="Pangilinan J."/>
            <person name="Park H.-J."/>
            <person name="Ramirez L."/>
            <person name="Alfaro M."/>
            <person name="Sun H."/>
            <person name="Tritt A."/>
            <person name="Yoshinaga Y."/>
            <person name="Zwiers L.-H."/>
            <person name="Turgeon B."/>
            <person name="Goodwin S."/>
            <person name="Spatafora J."/>
            <person name="Crous P."/>
            <person name="Grigoriev I."/>
        </authorList>
    </citation>
    <scope>NUCLEOTIDE SEQUENCE</scope>
    <source>
        <strain evidence="15">ATCC 36951</strain>
    </source>
</reference>
<evidence type="ECO:0000256" key="4">
    <source>
        <dbReference type="ARBA" id="ARBA00022490"/>
    </source>
</evidence>
<dbReference type="FunFam" id="3.40.50.800:FF:000003">
    <property type="entry name" value="Threonine--tRNA ligase 2, cytoplasmic"/>
    <property type="match status" value="1"/>
</dbReference>
<dbReference type="InterPro" id="IPR036621">
    <property type="entry name" value="Anticodon-bd_dom_sf"/>
</dbReference>
<dbReference type="Gene3D" id="3.10.20.30">
    <property type="match status" value="1"/>
</dbReference>
<dbReference type="InterPro" id="IPR033728">
    <property type="entry name" value="ThrRS_core"/>
</dbReference>
<dbReference type="SUPFAM" id="SSF52954">
    <property type="entry name" value="Class II aaRS ABD-related"/>
    <property type="match status" value="1"/>
</dbReference>
<evidence type="ECO:0000313" key="16">
    <source>
        <dbReference type="Proteomes" id="UP000799537"/>
    </source>
</evidence>
<dbReference type="GO" id="GO:0006435">
    <property type="term" value="P:threonyl-tRNA aminoacylation"/>
    <property type="evidence" value="ECO:0007669"/>
    <property type="project" value="InterPro"/>
</dbReference>
<dbReference type="PROSITE" id="PS51880">
    <property type="entry name" value="TGS"/>
    <property type="match status" value="1"/>
</dbReference>
<dbReference type="GO" id="GO:0004829">
    <property type="term" value="F:threonine-tRNA ligase activity"/>
    <property type="evidence" value="ECO:0007669"/>
    <property type="project" value="UniProtKB-EC"/>
</dbReference>
<dbReference type="InterPro" id="IPR012676">
    <property type="entry name" value="TGS-like"/>
</dbReference>
<evidence type="ECO:0000256" key="7">
    <source>
        <dbReference type="ARBA" id="ARBA00022840"/>
    </source>
</evidence>
<dbReference type="GO" id="GO:0005739">
    <property type="term" value="C:mitochondrion"/>
    <property type="evidence" value="ECO:0007669"/>
    <property type="project" value="TreeGrafter"/>
</dbReference>
<dbReference type="InterPro" id="IPR045864">
    <property type="entry name" value="aa-tRNA-synth_II/BPL/LPL"/>
</dbReference>
<dbReference type="InterPro" id="IPR002314">
    <property type="entry name" value="aa-tRNA-synt_IIb"/>
</dbReference>
<dbReference type="GeneID" id="54569275"/>
<name>A0A6A6CU34_ZASCE</name>
<feature type="domain" description="Aminoacyl-transfer RNA synthetases class-II family profile" evidence="13">
    <location>
        <begin position="316"/>
        <end position="646"/>
    </location>
</feature>
<dbReference type="InterPro" id="IPR004095">
    <property type="entry name" value="TGS"/>
</dbReference>
<dbReference type="Gene3D" id="3.40.50.800">
    <property type="entry name" value="Anticodon-binding domain"/>
    <property type="match status" value="1"/>
</dbReference>
<evidence type="ECO:0000256" key="5">
    <source>
        <dbReference type="ARBA" id="ARBA00022598"/>
    </source>
</evidence>
<evidence type="ECO:0000256" key="1">
    <source>
        <dbReference type="ARBA" id="ARBA00004496"/>
    </source>
</evidence>
<dbReference type="PRINTS" id="PR01047">
    <property type="entry name" value="TRNASYNTHTHR"/>
</dbReference>
<dbReference type="RefSeq" id="XP_033671490.1">
    <property type="nucleotide sequence ID" value="XM_033816003.1"/>
</dbReference>
<dbReference type="Pfam" id="PF03129">
    <property type="entry name" value="HGTP_anticodon"/>
    <property type="match status" value="1"/>
</dbReference>
<keyword evidence="8" id="KW-0648">Protein biosynthesis</keyword>
<dbReference type="CDD" id="cd00771">
    <property type="entry name" value="ThrRS_core"/>
    <property type="match status" value="1"/>
</dbReference>
<feature type="region of interest" description="Disordered" evidence="12">
    <location>
        <begin position="1"/>
        <end position="22"/>
    </location>
</feature>
<comment type="subcellular location">
    <subcellularLocation>
        <location evidence="1">Cytoplasm</location>
    </subcellularLocation>
</comment>
<dbReference type="PROSITE" id="PS50862">
    <property type="entry name" value="AA_TRNA_LIGASE_II"/>
    <property type="match status" value="1"/>
</dbReference>
<dbReference type="Pfam" id="PF07973">
    <property type="entry name" value="tRNA_SAD"/>
    <property type="match status" value="1"/>
</dbReference>
<dbReference type="SUPFAM" id="SSF81271">
    <property type="entry name" value="TGS-like"/>
    <property type="match status" value="1"/>
</dbReference>
<dbReference type="InterPro" id="IPR047246">
    <property type="entry name" value="ThrRS_anticodon"/>
</dbReference>
<keyword evidence="16" id="KW-1185">Reference proteome</keyword>
<evidence type="ECO:0000256" key="3">
    <source>
        <dbReference type="ARBA" id="ARBA00013163"/>
    </source>
</evidence>
<proteinExistence type="inferred from homology"/>
<dbReference type="InterPro" id="IPR012947">
    <property type="entry name" value="tRNA_SAD"/>
</dbReference>
<evidence type="ECO:0000256" key="10">
    <source>
        <dbReference type="ARBA" id="ARBA00031900"/>
    </source>
</evidence>
<evidence type="ECO:0000256" key="9">
    <source>
        <dbReference type="ARBA" id="ARBA00023146"/>
    </source>
</evidence>
<dbReference type="Gene3D" id="3.30.930.10">
    <property type="entry name" value="Bira Bifunctional Protein, Domain 2"/>
    <property type="match status" value="1"/>
</dbReference>
<keyword evidence="7" id="KW-0067">ATP-binding</keyword>
<feature type="region of interest" description="Disordered" evidence="12">
    <location>
        <begin position="552"/>
        <end position="604"/>
    </location>
</feature>
<evidence type="ECO:0000256" key="8">
    <source>
        <dbReference type="ARBA" id="ARBA00022917"/>
    </source>
</evidence>
<dbReference type="Pfam" id="PF00587">
    <property type="entry name" value="tRNA-synt_2b"/>
    <property type="match status" value="1"/>
</dbReference>
<dbReference type="InterPro" id="IPR012675">
    <property type="entry name" value="Beta-grasp_dom_sf"/>
</dbReference>
<gene>
    <name evidence="15" type="ORF">M409DRAFT_64280</name>
</gene>
<feature type="compositionally biased region" description="Basic and acidic residues" evidence="12">
    <location>
        <begin position="1"/>
        <end position="14"/>
    </location>
</feature>
<dbReference type="GO" id="GO:0005524">
    <property type="term" value="F:ATP binding"/>
    <property type="evidence" value="ECO:0007669"/>
    <property type="project" value="UniProtKB-KW"/>
</dbReference>
<keyword evidence="5" id="KW-0436">Ligase</keyword>
<dbReference type="InterPro" id="IPR006195">
    <property type="entry name" value="aa-tRNA-synth_II"/>
</dbReference>
<evidence type="ECO:0000256" key="6">
    <source>
        <dbReference type="ARBA" id="ARBA00022741"/>
    </source>
</evidence>
<dbReference type="SUPFAM" id="SSF55681">
    <property type="entry name" value="Class II aaRS and biotin synthetases"/>
    <property type="match status" value="1"/>
</dbReference>
<organism evidence="15 16">
    <name type="scientific">Zasmidium cellare ATCC 36951</name>
    <dbReference type="NCBI Taxonomy" id="1080233"/>
    <lineage>
        <taxon>Eukaryota</taxon>
        <taxon>Fungi</taxon>
        <taxon>Dikarya</taxon>
        <taxon>Ascomycota</taxon>
        <taxon>Pezizomycotina</taxon>
        <taxon>Dothideomycetes</taxon>
        <taxon>Dothideomycetidae</taxon>
        <taxon>Mycosphaerellales</taxon>
        <taxon>Mycosphaerellaceae</taxon>
        <taxon>Zasmidium</taxon>
    </lineage>
</organism>
<dbReference type="EC" id="6.1.1.3" evidence="3"/>
<dbReference type="AlphaFoldDB" id="A0A6A6CU34"/>
<keyword evidence="9" id="KW-0030">Aminoacyl-tRNA synthetase</keyword>
<comment type="similarity">
    <text evidence="2">Belongs to the class-II aminoacyl-tRNA synthetase family.</text>
</comment>
<evidence type="ECO:0000256" key="2">
    <source>
        <dbReference type="ARBA" id="ARBA00008226"/>
    </source>
</evidence>
<sequence length="759" mass="87029">MAPKAPKEGGEARSLELNPPPDFFATRNALFDKRKAEQDEWRAKQPREDIEVTLENGSKKEGKSWETTPNQIAREISKSLFERTVIARVDGELWDLDRPLEKSCKLELLDFEHPEGKKVFWHSSAHILGEAAERRFGCALCIGPPVDDGFYYEMALPEMAAVTEADHKPLKQIAEKAIKEKQPFERLELSKEDLLEMFAYNKYKQHIIQDKIPDGTRTTVYRCGPLIDLCRGPHVPHTGRIKAFDIMKNSASYFLGDAKNDSLQRIYGVSFPDKKQLEEHKALLAEAAKRDHRKLGQEQELFFFHQMSPGSAFFLPHGMIIYNALQSYIREQYWERGYQEVGSPNMYNSALWKQSGHWQHYHEDMFTFDVEKDTWALKPMNCPGHCLLFGHRERSYRELPMRIADFGILHRNEASGALTGLTRVRRFVQDDTHIFCAENQVEQEIKALFDFMMAVYGLFGFKFRMKLSTMPEGHLGDVSTWERAEAQLSSALDEFKEQTGTPWELNPGDGAFYGPKIDVTISDALKREFQCATIQLDFQLPQQFNLEYRTEEQASAVKPEVNGDKSAEKPKEDKPKEESLPIRSAPAPEAGADGAKADPNAMPKIDSYRRELTPGCARPVMIHRAIYGSFERFIAILTEHFGGKWPFWLSPRQILIVPVMPAVNDYVLELQQLFRAQKMHVDVDISGNTMQKKIRTGQLQQYNFIFVVGAQEKESRSVNIRNRDDPATQKMGELIPVDRAVELLTRVRDERRIDSSLSA</sequence>
<accession>A0A6A6CU34</accession>
<dbReference type="EMBL" id="ML993585">
    <property type="protein sequence ID" value="KAF2170601.1"/>
    <property type="molecule type" value="Genomic_DNA"/>
</dbReference>
<dbReference type="CDD" id="cd01667">
    <property type="entry name" value="TGS_ThrRS"/>
    <property type="match status" value="1"/>
</dbReference>
<dbReference type="InterPro" id="IPR004154">
    <property type="entry name" value="Anticodon-bd"/>
</dbReference>
<dbReference type="SMART" id="SM00863">
    <property type="entry name" value="tRNA_SAD"/>
    <property type="match status" value="1"/>
</dbReference>
<dbReference type="PANTHER" id="PTHR11451">
    <property type="entry name" value="THREONINE-TRNA LIGASE"/>
    <property type="match status" value="1"/>
</dbReference>
<protein>
    <recommendedName>
        <fullName evidence="3">threonine--tRNA ligase</fullName>
        <ecNumber evidence="3">6.1.1.3</ecNumber>
    </recommendedName>
    <alternativeName>
        <fullName evidence="10">Threonyl-tRNA synthetase</fullName>
    </alternativeName>
</protein>